<dbReference type="Pfam" id="PF14403">
    <property type="entry name" value="CP_ATPgrasp_2"/>
    <property type="match status" value="1"/>
</dbReference>
<dbReference type="Gene3D" id="3.40.50.11290">
    <property type="match status" value="1"/>
</dbReference>
<dbReference type="SUPFAM" id="SSF56059">
    <property type="entry name" value="Glutathione synthetase ATP-binding domain-like"/>
    <property type="match status" value="1"/>
</dbReference>
<feature type="domain" description="Circularly permuted ATP-grasp type 2" evidence="3">
    <location>
        <begin position="93"/>
        <end position="469"/>
    </location>
</feature>
<accession>A0A1A8T8C4</accession>
<dbReference type="AlphaFoldDB" id="A0A1A8T8C4"/>
<dbReference type="PANTHER" id="PTHR34595">
    <property type="entry name" value="BLR5612 PROTEIN"/>
    <property type="match status" value="1"/>
</dbReference>
<dbReference type="Pfam" id="PF04168">
    <property type="entry name" value="Alpha-E"/>
    <property type="match status" value="1"/>
</dbReference>
<feature type="coiled-coil region" evidence="1">
    <location>
        <begin position="805"/>
        <end position="832"/>
    </location>
</feature>
<organism evidence="4 5">
    <name type="scientific">Marinomonas aquimarina</name>
    <dbReference type="NCBI Taxonomy" id="295068"/>
    <lineage>
        <taxon>Bacteria</taxon>
        <taxon>Pseudomonadati</taxon>
        <taxon>Pseudomonadota</taxon>
        <taxon>Gammaproteobacteria</taxon>
        <taxon>Oceanospirillales</taxon>
        <taxon>Oceanospirillaceae</taxon>
        <taxon>Marinomonas</taxon>
    </lineage>
</organism>
<sequence length="856" mass="95973">MTDTVAPSITALSEAPFVAPYAAPNHAFDEAFEDNRQTRLPWQAVMTAVQQLGSEGMQDRHLRAQRILRDDGATYNLKSDPLSPNVWALDIIPQVMSESEWRGLEASLQQRAKLFDLIYKDLYGEQRLLKEGILPSEIVFSHPGFLRQCHNMHWPSETMLTFHAVDLVRDQTGRYIATGDRTQAPSGAGYALENRTVVSRVLPSLFRDSQTMRLSGFFQTVRETISRLASHITEAPRIVVLTPGAYSSTYFEQAYLANHLGYPLVQGGDLTVRNGKVWMKSLNGLSRVDVILRRVDDTLCDQAELRSESILGVPGLLEVARQGNVVVTNPLGSGLLETPALLAFLPAISQFLMGEELLLPSVDSYWCGNQEQLNYVLANIRNLIIKPAVRNLQSKSIYCHQLSDKELQRTIAKIKANPVAYVAQGYIPGSLTPIWDNGQMCARPGILRTFSVANEQGYCVMPGGLARVAESTNHLIVSKNLSGSRSKDLWILSDSAETDTDIPLDNLPISQAHVANLPSRVVENLFWFGRYAERAEMSLRLMRTIFKQLNGIDHFPTESREVLLGAMSEITGSLPGFQDDPELIENPNDELAALVANSQRVGSIKSNLQQMLACAEQVKEMLSADTRIILNELRDHIHSVDRAYVNGLPAVPEESLDGLVTSLLAISGLNHESMLRGMDWMFQEIGRRTERALLTANLLKHTLSRPLPSLQQQQILESVLLSVEALISFRRRYRTRARVSYGLDLLMIDRTNPRSLIYQIEQLRKYLEELPQTEQTSLGLSPDKRLIIKSLNDIQLADLEGLSQIDETTQTRQQLTELMTQVIEQLEKLTTLISDKYFDHTAGPQQLIKAKWKNNV</sequence>
<dbReference type="RefSeq" id="WP_082861017.1">
    <property type="nucleotide sequence ID" value="NZ_FLOC01000004.1"/>
</dbReference>
<dbReference type="EMBL" id="FLOC01000004">
    <property type="protein sequence ID" value="SBS28131.1"/>
    <property type="molecule type" value="Genomic_DNA"/>
</dbReference>
<protein>
    <submittedName>
        <fullName evidence="4">Uncharacterized protein</fullName>
    </submittedName>
</protein>
<feature type="domain" description="DUF403" evidence="2">
    <location>
        <begin position="517"/>
        <end position="838"/>
    </location>
</feature>
<dbReference type="Gene3D" id="3.30.1490.270">
    <property type="match status" value="1"/>
</dbReference>
<dbReference type="InterPro" id="IPR025841">
    <property type="entry name" value="CP_ATPgrasp_2"/>
</dbReference>
<evidence type="ECO:0000256" key="1">
    <source>
        <dbReference type="SAM" id="Coils"/>
    </source>
</evidence>
<keyword evidence="5" id="KW-1185">Reference proteome</keyword>
<gene>
    <name evidence="4" type="ORF">MAQ5080_01015</name>
</gene>
<dbReference type="InterPro" id="IPR051680">
    <property type="entry name" value="ATP-dep_Glu-Cys_Ligase-2"/>
</dbReference>
<evidence type="ECO:0000313" key="5">
    <source>
        <dbReference type="Proteomes" id="UP000092627"/>
    </source>
</evidence>
<evidence type="ECO:0000259" key="2">
    <source>
        <dbReference type="Pfam" id="PF04168"/>
    </source>
</evidence>
<evidence type="ECO:0000313" key="4">
    <source>
        <dbReference type="EMBL" id="SBS28131.1"/>
    </source>
</evidence>
<evidence type="ECO:0000259" key="3">
    <source>
        <dbReference type="Pfam" id="PF14403"/>
    </source>
</evidence>
<dbReference type="Proteomes" id="UP000092627">
    <property type="component" value="Unassembled WGS sequence"/>
</dbReference>
<name>A0A1A8T8C4_9GAMM</name>
<dbReference type="PANTHER" id="PTHR34595:SF2">
    <property type="entry name" value="BLR2978 PROTEIN"/>
    <property type="match status" value="1"/>
</dbReference>
<proteinExistence type="predicted"/>
<keyword evidence="1" id="KW-0175">Coiled coil</keyword>
<dbReference type="STRING" id="295068.MAQ5080_01015"/>
<dbReference type="InterPro" id="IPR007296">
    <property type="entry name" value="DUF403"/>
</dbReference>
<reference evidence="4 5" key="1">
    <citation type="submission" date="2016-06" db="EMBL/GenBank/DDBJ databases">
        <authorList>
            <person name="Kjaerup R.B."/>
            <person name="Dalgaard T.S."/>
            <person name="Juul-Madsen H.R."/>
        </authorList>
    </citation>
    <scope>NUCLEOTIDE SEQUENCE [LARGE SCALE GENOMIC DNA]</scope>
    <source>
        <strain evidence="4 5">CECT 5080</strain>
    </source>
</reference>
<dbReference type="OrthoDB" id="9804079at2"/>